<feature type="transmembrane region" description="Helical" evidence="2">
    <location>
        <begin position="499"/>
        <end position="517"/>
    </location>
</feature>
<dbReference type="EMBL" id="WJBE01000024">
    <property type="protein sequence ID" value="MBC3901310.1"/>
    <property type="molecule type" value="Genomic_DNA"/>
</dbReference>
<feature type="domain" description="M23ase beta-sheet core" evidence="3">
    <location>
        <begin position="1078"/>
        <end position="1174"/>
    </location>
</feature>
<dbReference type="PANTHER" id="PTHR21666">
    <property type="entry name" value="PEPTIDASE-RELATED"/>
    <property type="match status" value="1"/>
</dbReference>
<dbReference type="CDD" id="cd12797">
    <property type="entry name" value="M23_peptidase"/>
    <property type="match status" value="1"/>
</dbReference>
<sequence length="1259" mass="133563">MASATLRVGADISEFQKATKQMNDEMKTLDSAMKASASAAALADDKFKGLKDQQSLLADKVKIASEAVQTQKSYIDTLAEKQEKLKTKQSELTTKIAETTEKWEAAKAQYGKNSDEAKKLADDLGKLEKQQKNNDSAIDSNITKINAANKKLEDNKDKLNQTEKALKDVNKEVSSFKINELADNLGNASTKMKDLGGSLTAGITVPIAAAVTGLGLLASKAISNADEIQKMSDVTGISAERLQELQYAGNNLGVSLDTIAGAQAKLTKSMAAAIDGTGTQAEAFSTLGISVTDSNGNLRDAKDVMNEAFSALNGVGNETERDALAMSIFGKSAMELNPLIKAGSDEMARLTEEARKVGAVLSGEDIEALDAFGDSMDAVKMAISAGFAKAFAELLPKLQELMPVIQEKIIPAIAGFAEGIADLILKFSNLPGPLQGLVGGAAGLAVAMGPLLMLFGGIAGGLSNILGLVGSSGLIGGMSGAAGATGGLSAAFTALTGPVGIAVAAVAAIGAVIAGAWQNSEIFRDSVGSAFESIKVTIQDAFARISEAMGPALASFQGFSAEATPILQQVGDFLGTYVVPIVKGFFENFINGFADVIVATAPFIEGIGNLLSFIGNFVGAVFALFNGDWAAAWNFAQSAQQSFVDFIGNALEGLKNLFILVFGDIIIDIRAKWMTIQSVTQAVWDDITLSLKNALQAIYDNTIGKLTETATGMAQKWNEAKADTQAKWEAIKQDLATKWNEIKQDVTTKVTDTAKQVADKWQEAKTDSQQKWNDIKQDLATKWNEIKQDVTTKVTDTAKQVADKWQEAKTDSQKKWDDIKTDLASKWDDIKKDITTKVTDTATKVAEKWEEAKTDSSTKWSAIREDLKTKIGEIYTNTIEKAGSIFTDLQSKWDAIKTDTETKWDGIKGTIETAVKNLPEYLKGIGSGMMTEMAAGIALKINEVYTGVSTLVTDVIQKFKDGFGIASPSTVLRDIGQFMIQGLIKGLSGDSLMSFVNNIVDQIKTAFSNGALNVGSIMATLGSSAMDFLSKIGINLGAGSVGLNGMFWGSPTGTNVSDENFAWDEDFGDRAGSVGSQYHEGLDFNDTVGAGSPLYSIQNGVVSSAGYNGGYGNQVVIDFGNGIAAAYSHLDSIAVEAGQAVSLGQIIGTVGNTGASYGAHLHFGLLINGQLVDPMQLWSGASFDVGSRYVPEDMIAMIHKGEAIIPADQNPYVNSGGPVWSQGTKVEFTQNNYSPKELSPSESARFAKRGLQEWALMMA</sequence>
<dbReference type="Pfam" id="PF01551">
    <property type="entry name" value="Peptidase_M23"/>
    <property type="match status" value="1"/>
</dbReference>
<dbReference type="Proteomes" id="UP000622405">
    <property type="component" value="Unassembled WGS sequence"/>
</dbReference>
<keyword evidence="2" id="KW-1133">Transmembrane helix</keyword>
<dbReference type="InterPro" id="IPR050570">
    <property type="entry name" value="Cell_wall_metabolism_enzyme"/>
</dbReference>
<dbReference type="InterPro" id="IPR016047">
    <property type="entry name" value="M23ase_b-sheet_dom"/>
</dbReference>
<keyword evidence="1" id="KW-0175">Coiled coil</keyword>
<feature type="coiled-coil region" evidence="1">
    <location>
        <begin position="142"/>
        <end position="179"/>
    </location>
</feature>
<feature type="transmembrane region" description="Helical" evidence="2">
    <location>
        <begin position="465"/>
        <end position="492"/>
    </location>
</feature>
<keyword evidence="2" id="KW-0812">Transmembrane</keyword>
<evidence type="ECO:0000259" key="3">
    <source>
        <dbReference type="Pfam" id="PF01551"/>
    </source>
</evidence>
<gene>
    <name evidence="4" type="ORF">GH811_16995</name>
</gene>
<feature type="transmembrane region" description="Helical" evidence="2">
    <location>
        <begin position="437"/>
        <end position="459"/>
    </location>
</feature>
<dbReference type="SUPFAM" id="SSF51261">
    <property type="entry name" value="Duplicated hybrid motif"/>
    <property type="match status" value="1"/>
</dbReference>
<evidence type="ECO:0000313" key="4">
    <source>
        <dbReference type="EMBL" id="MBC3901310.1"/>
    </source>
</evidence>
<keyword evidence="2" id="KW-0472">Membrane</keyword>
<evidence type="ECO:0000313" key="5">
    <source>
        <dbReference type="Proteomes" id="UP000622405"/>
    </source>
</evidence>
<protein>
    <submittedName>
        <fullName evidence="4">Peptidoglycan DD-metalloendopeptidase family protein</fullName>
    </submittedName>
</protein>
<dbReference type="InterPro" id="IPR011055">
    <property type="entry name" value="Dup_hybrid_motif"/>
</dbReference>
<dbReference type="SUPFAM" id="SSF58113">
    <property type="entry name" value="Apolipoprotein A-I"/>
    <property type="match status" value="1"/>
</dbReference>
<comment type="caution">
    <text evidence="4">The sequence shown here is derived from an EMBL/GenBank/DDBJ whole genome shotgun (WGS) entry which is preliminary data.</text>
</comment>
<name>A0ABR6Z1B4_9FIRM</name>
<evidence type="ECO:0000256" key="1">
    <source>
        <dbReference type="SAM" id="Coils"/>
    </source>
</evidence>
<dbReference type="RefSeq" id="WP_186895373.1">
    <property type="nucleotide sequence ID" value="NZ_WJBE01000024.1"/>
</dbReference>
<dbReference type="PANTHER" id="PTHR21666:SF270">
    <property type="entry name" value="MUREIN HYDROLASE ACTIVATOR ENVC"/>
    <property type="match status" value="1"/>
</dbReference>
<evidence type="ECO:0000256" key="2">
    <source>
        <dbReference type="SAM" id="Phobius"/>
    </source>
</evidence>
<dbReference type="Gene3D" id="2.70.70.10">
    <property type="entry name" value="Glucose Permease (Domain IIA)"/>
    <property type="match status" value="1"/>
</dbReference>
<proteinExistence type="predicted"/>
<dbReference type="Gene3D" id="1.20.120.20">
    <property type="entry name" value="Apolipoprotein"/>
    <property type="match status" value="2"/>
</dbReference>
<keyword evidence="5" id="KW-1185">Reference proteome</keyword>
<reference evidence="4 5" key="1">
    <citation type="journal article" date="2020" name="mSystems">
        <title>Defining Genomic and Predicted Metabolic Features of the Acetobacterium Genus.</title>
        <authorList>
            <person name="Ross D.E."/>
            <person name="Marshall C.W."/>
            <person name="Gulliver D."/>
            <person name="May H.D."/>
            <person name="Norman R.S."/>
        </authorList>
    </citation>
    <scope>NUCLEOTIDE SEQUENCE [LARGE SCALE GENOMIC DNA]</scope>
    <source>
        <strain evidence="4 5">DSM 4132</strain>
    </source>
</reference>
<accession>A0ABR6Z1B4</accession>
<organism evidence="4 5">
    <name type="scientific">Acetobacterium malicum</name>
    <dbReference type="NCBI Taxonomy" id="52692"/>
    <lineage>
        <taxon>Bacteria</taxon>
        <taxon>Bacillati</taxon>
        <taxon>Bacillota</taxon>
        <taxon>Clostridia</taxon>
        <taxon>Eubacteriales</taxon>
        <taxon>Eubacteriaceae</taxon>
        <taxon>Acetobacterium</taxon>
    </lineage>
</organism>